<dbReference type="EMBL" id="WBUI01000005">
    <property type="protein sequence ID" value="KAB2933574.1"/>
    <property type="molecule type" value="Genomic_DNA"/>
</dbReference>
<dbReference type="PANTHER" id="PTHR35535">
    <property type="entry name" value="HEAT SHOCK PROTEIN HSLJ"/>
    <property type="match status" value="1"/>
</dbReference>
<feature type="chain" id="PRO_5032866089" evidence="1">
    <location>
        <begin position="21"/>
        <end position="139"/>
    </location>
</feature>
<evidence type="ECO:0000259" key="2">
    <source>
        <dbReference type="Pfam" id="PF03724"/>
    </source>
</evidence>
<reference evidence="3 4" key="1">
    <citation type="submission" date="2019-10" db="EMBL/GenBank/DDBJ databases">
        <title>Extracellular Electron Transfer in a Candidatus Methanoperedens spp. Enrichment Culture.</title>
        <authorList>
            <person name="Berger S."/>
            <person name="Rangel Shaw D."/>
            <person name="Berben T."/>
            <person name="In 'T Zandt M."/>
            <person name="Frank J."/>
            <person name="Reimann J."/>
            <person name="Jetten M.S.M."/>
            <person name="Welte C.U."/>
        </authorList>
    </citation>
    <scope>NUCLEOTIDE SEQUENCE [LARGE SCALE GENOMIC DNA]</scope>
    <source>
        <strain evidence="3">SB12</strain>
    </source>
</reference>
<dbReference type="InterPro" id="IPR038670">
    <property type="entry name" value="HslJ-like_sf"/>
</dbReference>
<dbReference type="InterPro" id="IPR053147">
    <property type="entry name" value="Hsp_HslJ-like"/>
</dbReference>
<sequence>MLFMKKALILALFVTVSACASPDGQTEMAEPPMDGTIWMLKHIGNTEIANSPTQPFIKFDNGTFQGFGGCNQFNGGYSKEKDRIRVKQITSTKMYCEAMDTEQRFLSNLQRGTRIQILTDKLLVAEGEKPLLLFKAKKL</sequence>
<dbReference type="Gene3D" id="2.40.128.270">
    <property type="match status" value="1"/>
</dbReference>
<organism evidence="3 4">
    <name type="scientific">Leptonema illini</name>
    <dbReference type="NCBI Taxonomy" id="183"/>
    <lineage>
        <taxon>Bacteria</taxon>
        <taxon>Pseudomonadati</taxon>
        <taxon>Spirochaetota</taxon>
        <taxon>Spirochaetia</taxon>
        <taxon>Leptospirales</taxon>
        <taxon>Leptospiraceae</taxon>
        <taxon>Leptonema</taxon>
    </lineage>
</organism>
<evidence type="ECO:0000256" key="1">
    <source>
        <dbReference type="SAM" id="SignalP"/>
    </source>
</evidence>
<dbReference type="InterPro" id="IPR005184">
    <property type="entry name" value="DUF306_Meta_HslJ"/>
</dbReference>
<accession>A0A833H339</accession>
<dbReference type="AlphaFoldDB" id="A0A833H339"/>
<feature type="signal peptide" evidence="1">
    <location>
        <begin position="1"/>
        <end position="20"/>
    </location>
</feature>
<gene>
    <name evidence="3" type="ORF">F9K24_06930</name>
</gene>
<dbReference type="Proteomes" id="UP000460298">
    <property type="component" value="Unassembled WGS sequence"/>
</dbReference>
<feature type="domain" description="DUF306" evidence="2">
    <location>
        <begin position="32"/>
        <end position="134"/>
    </location>
</feature>
<proteinExistence type="predicted"/>
<evidence type="ECO:0000313" key="3">
    <source>
        <dbReference type="EMBL" id="KAB2933574.1"/>
    </source>
</evidence>
<keyword evidence="1" id="KW-0732">Signal</keyword>
<protein>
    <submittedName>
        <fullName evidence="3">META domain-containing protein</fullName>
    </submittedName>
</protein>
<dbReference type="PANTHER" id="PTHR35535:SF2">
    <property type="entry name" value="DUF306 DOMAIN-CONTAINING PROTEIN"/>
    <property type="match status" value="1"/>
</dbReference>
<comment type="caution">
    <text evidence="3">The sequence shown here is derived from an EMBL/GenBank/DDBJ whole genome shotgun (WGS) entry which is preliminary data.</text>
</comment>
<dbReference type="Pfam" id="PF03724">
    <property type="entry name" value="META"/>
    <property type="match status" value="1"/>
</dbReference>
<name>A0A833H339_9LEPT</name>
<dbReference type="PROSITE" id="PS51257">
    <property type="entry name" value="PROKAR_LIPOPROTEIN"/>
    <property type="match status" value="1"/>
</dbReference>
<evidence type="ECO:0000313" key="4">
    <source>
        <dbReference type="Proteomes" id="UP000460298"/>
    </source>
</evidence>